<dbReference type="PROSITE" id="PS51186">
    <property type="entry name" value="GNAT"/>
    <property type="match status" value="1"/>
</dbReference>
<dbReference type="PANTHER" id="PTHR43415">
    <property type="entry name" value="SPERMIDINE N(1)-ACETYLTRANSFERASE"/>
    <property type="match status" value="1"/>
</dbReference>
<reference evidence="2 3" key="1">
    <citation type="submission" date="2021-05" db="EMBL/GenBank/DDBJ databases">
        <title>Novel Bacillus species.</title>
        <authorList>
            <person name="Liu G."/>
        </authorList>
    </citation>
    <scope>NUCLEOTIDE SEQUENCE [LARGE SCALE GENOMIC DNA]</scope>
    <source>
        <strain evidence="2 3">FJAT-49705</strain>
    </source>
</reference>
<dbReference type="Proteomes" id="UP000681027">
    <property type="component" value="Unassembled WGS sequence"/>
</dbReference>
<protein>
    <submittedName>
        <fullName evidence="2">GNAT family N-acetyltransferase</fullName>
    </submittedName>
</protein>
<dbReference type="CDD" id="cd04301">
    <property type="entry name" value="NAT_SF"/>
    <property type="match status" value="1"/>
</dbReference>
<gene>
    <name evidence="2" type="ORF">KHA94_20550</name>
</gene>
<accession>A0ABS5NXH7</accession>
<name>A0ABS5NXH7_9BACI</name>
<dbReference type="EMBL" id="JAGYPM010000005">
    <property type="protein sequence ID" value="MBS4192537.1"/>
    <property type="molecule type" value="Genomic_DNA"/>
</dbReference>
<evidence type="ECO:0000313" key="3">
    <source>
        <dbReference type="Proteomes" id="UP000681027"/>
    </source>
</evidence>
<dbReference type="Gene3D" id="3.40.630.30">
    <property type="match status" value="1"/>
</dbReference>
<dbReference type="RefSeq" id="WP_213103994.1">
    <property type="nucleotide sequence ID" value="NZ_JAGYPM010000005.1"/>
</dbReference>
<dbReference type="SUPFAM" id="SSF55729">
    <property type="entry name" value="Acyl-CoA N-acyltransferases (Nat)"/>
    <property type="match status" value="1"/>
</dbReference>
<evidence type="ECO:0000313" key="2">
    <source>
        <dbReference type="EMBL" id="MBS4192537.1"/>
    </source>
</evidence>
<sequence>MTKLLSLIGKKVIIRPIEDEDLKTFWTYIYGTENPEWKKWDAPYFPLFFKEFEDFKKTFIPKPTDGAIPRMAIEADGKLIGSVSYYWEHKESNWLEAGIAIYDPEYWNGGYGTEALTLWVDYLFSSMPLVRVGITTWSGNKRMMRAAEKIGMKLEGRMRKCRFHEGEYYDSIRMGVLREEWEEVKEK</sequence>
<organism evidence="2 3">
    <name type="scientific">Cytobacillus citreus</name>
    <dbReference type="NCBI Taxonomy" id="2833586"/>
    <lineage>
        <taxon>Bacteria</taxon>
        <taxon>Bacillati</taxon>
        <taxon>Bacillota</taxon>
        <taxon>Bacilli</taxon>
        <taxon>Bacillales</taxon>
        <taxon>Bacillaceae</taxon>
        <taxon>Cytobacillus</taxon>
    </lineage>
</organism>
<dbReference type="InterPro" id="IPR016181">
    <property type="entry name" value="Acyl_CoA_acyltransferase"/>
</dbReference>
<proteinExistence type="predicted"/>
<feature type="domain" description="N-acetyltransferase" evidence="1">
    <location>
        <begin position="12"/>
        <end position="175"/>
    </location>
</feature>
<comment type="caution">
    <text evidence="2">The sequence shown here is derived from an EMBL/GenBank/DDBJ whole genome shotgun (WGS) entry which is preliminary data.</text>
</comment>
<evidence type="ECO:0000259" key="1">
    <source>
        <dbReference type="PROSITE" id="PS51186"/>
    </source>
</evidence>
<keyword evidence="3" id="KW-1185">Reference proteome</keyword>
<dbReference type="InterPro" id="IPR000182">
    <property type="entry name" value="GNAT_dom"/>
</dbReference>
<dbReference type="PANTHER" id="PTHR43415:SF4">
    <property type="entry name" value="N-ACETYLTRANSFERASE DOMAIN-CONTAINING PROTEIN"/>
    <property type="match status" value="1"/>
</dbReference>
<dbReference type="Pfam" id="PF13302">
    <property type="entry name" value="Acetyltransf_3"/>
    <property type="match status" value="1"/>
</dbReference>